<dbReference type="GO" id="GO:0003677">
    <property type="term" value="F:DNA binding"/>
    <property type="evidence" value="ECO:0007669"/>
    <property type="project" value="InterPro"/>
</dbReference>
<dbReference type="Gene3D" id="2.40.50.1020">
    <property type="entry name" value="LytTr DNA-binding domain"/>
    <property type="match status" value="1"/>
</dbReference>
<protein>
    <submittedName>
        <fullName evidence="2">LytTR family transcriptional regulator</fullName>
    </submittedName>
</protein>
<dbReference type="Pfam" id="PF04397">
    <property type="entry name" value="LytTR"/>
    <property type="match status" value="1"/>
</dbReference>
<accession>A0A7K1SIL8</accession>
<feature type="domain" description="HTH LytTR-type" evidence="1">
    <location>
        <begin position="9"/>
        <end position="107"/>
    </location>
</feature>
<gene>
    <name evidence="2" type="ORF">GO755_26490</name>
</gene>
<evidence type="ECO:0000313" key="3">
    <source>
        <dbReference type="Proteomes" id="UP000436006"/>
    </source>
</evidence>
<evidence type="ECO:0000313" key="2">
    <source>
        <dbReference type="EMBL" id="MVM33615.1"/>
    </source>
</evidence>
<dbReference type="SMART" id="SM00850">
    <property type="entry name" value="LytTR"/>
    <property type="match status" value="1"/>
</dbReference>
<organism evidence="2 3">
    <name type="scientific">Spirosoma arboris</name>
    <dbReference type="NCBI Taxonomy" id="2682092"/>
    <lineage>
        <taxon>Bacteria</taxon>
        <taxon>Pseudomonadati</taxon>
        <taxon>Bacteroidota</taxon>
        <taxon>Cytophagia</taxon>
        <taxon>Cytophagales</taxon>
        <taxon>Cytophagaceae</taxon>
        <taxon>Spirosoma</taxon>
    </lineage>
</organism>
<keyword evidence="3" id="KW-1185">Reference proteome</keyword>
<comment type="caution">
    <text evidence="2">The sequence shown here is derived from an EMBL/GenBank/DDBJ whole genome shotgun (WGS) entry which is preliminary data.</text>
</comment>
<dbReference type="AlphaFoldDB" id="A0A7K1SIL8"/>
<dbReference type="EMBL" id="WPIN01000012">
    <property type="protein sequence ID" value="MVM33615.1"/>
    <property type="molecule type" value="Genomic_DNA"/>
</dbReference>
<proteinExistence type="predicted"/>
<evidence type="ECO:0000259" key="1">
    <source>
        <dbReference type="SMART" id="SM00850"/>
    </source>
</evidence>
<dbReference type="Proteomes" id="UP000436006">
    <property type="component" value="Unassembled WGS sequence"/>
</dbReference>
<sequence length="107" mass="12706">MRKRLPKTKPVDYFDPQTVLYLTGSDNYSQVHLVNGRVILSARTLKWFERQWPVFLRPHKSALINPDYVHGLLIGSTLRFPSYVVMQDNVQLPISRRRVPWMICYFK</sequence>
<dbReference type="RefSeq" id="WP_157588333.1">
    <property type="nucleotide sequence ID" value="NZ_WPIN01000012.1"/>
</dbReference>
<name>A0A7K1SIL8_9BACT</name>
<reference evidence="2 3" key="1">
    <citation type="submission" date="2019-12" db="EMBL/GenBank/DDBJ databases">
        <title>Spirosoma sp. HMF4905 genome sequencing and assembly.</title>
        <authorList>
            <person name="Kang H."/>
            <person name="Cha I."/>
            <person name="Kim H."/>
            <person name="Joh K."/>
        </authorList>
    </citation>
    <scope>NUCLEOTIDE SEQUENCE [LARGE SCALE GENOMIC DNA]</scope>
    <source>
        <strain evidence="2 3">HMF4905</strain>
    </source>
</reference>
<dbReference type="InterPro" id="IPR007492">
    <property type="entry name" value="LytTR_DNA-bd_dom"/>
</dbReference>